<accession>A0AAD9I8Z3</accession>
<dbReference type="InterPro" id="IPR001650">
    <property type="entry name" value="Helicase_C-like"/>
</dbReference>
<dbReference type="SUPFAM" id="SSF52540">
    <property type="entry name" value="P-loop containing nucleoside triphosphate hydrolases"/>
    <property type="match status" value="1"/>
</dbReference>
<sequence length="935" mass="103411">MKKFGLGKKSDSDDSSRSGLFGRKKASAVDKNDNPYAQSQDPYAAPAQPAMTSRPSAGYGSTPPPPYATPQQNGSQYGNEKIGAAGGYGANRFDSGGQQPYGGTSQSSRYNRGPQGYGGFGSNNADDPDQNRDQLLAGAGYGQSGAGRGAGGSSYDGYGEPRELTEEEKQDEEVADTKRQIRQARDESLRSTERSLAMLNQVEEQGMATYMMLGEQGQRGDNIIRNLNLAAANARVGEKAIVDLERANRSFLNPTGYIGSKEKAQRALIEQRDQEAFLADKEKARKDAYRHKARFENDMDTVSKTGRGASGQTAESRAANRSKYMFEESGDEDAMEQEERINDNIELMSQGLSRVRRIAEAQKEELDNQKATWEQADEKSNLVGDKVRKNQIQLNFGAAATFVTKRFMLGVFAVEVSDRDVLYVRPRMGPLTPAWRSGAPHKRVGRLLELLRDPHLRQYSAVLVDEIHERSVDVDLLSGFLKQIVYGDKSGRGGIPLKVVIMSATANVEGIRAFFSVPSSTAPESEVVQSLRIEGRQYPVQIIHTPRPVPDLQEELLKIIFKIHTTEPLPGDVLAFLTGQEEIEAAQKLIEEYAMTLASNIPKLKVFPLFGQLSMEAQHAAFQPIKGGFTRKIVLATNIAETSVTVPGVRYVVDCGKAKVKQFRSRLVLTMKARGIDDVLAFPLMDLPDLESIEKALVHLHLLGALSDEGTITEAGRKMVVFPLSAPFAKVLLVAAEPSFDCVLEVIDIISCITSGEDIFHHIQSEEAREEIDAYRKELRRREGDLITYLTTMLHYAVQGADRTAWCRLRKINVRNMRQAWNIRRQLRSLCQKQGLLTREPEEAQAFSPISPDGAMRVLKCFLRGFALKTAFLAPDSSYVTTTGKHVVAIHPASVLHGQKREAIMFLEHVFTQKNYAKKVSAIEAIWVAEALEAS</sequence>
<protein>
    <recommendedName>
        <fullName evidence="1">RNA helicase</fullName>
        <ecNumber evidence="1">3.6.4.13</ecNumber>
    </recommendedName>
</protein>
<dbReference type="Pfam" id="PF00271">
    <property type="entry name" value="Helicase_C"/>
    <property type="match status" value="1"/>
</dbReference>
<feature type="compositionally biased region" description="Basic and acidic residues" evidence="8">
    <location>
        <begin position="175"/>
        <end position="192"/>
    </location>
</feature>
<keyword evidence="3" id="KW-0378">Hydrolase</keyword>
<evidence type="ECO:0000313" key="11">
    <source>
        <dbReference type="Proteomes" id="UP001217918"/>
    </source>
</evidence>
<dbReference type="InterPro" id="IPR007502">
    <property type="entry name" value="Helicase-assoc_dom"/>
</dbReference>
<dbReference type="GO" id="GO:0003725">
    <property type="term" value="F:double-stranded RNA binding"/>
    <property type="evidence" value="ECO:0007669"/>
    <property type="project" value="TreeGrafter"/>
</dbReference>
<dbReference type="PROSITE" id="PS00690">
    <property type="entry name" value="DEAH_ATP_HELICASE"/>
    <property type="match status" value="1"/>
</dbReference>
<dbReference type="Gene3D" id="3.40.50.300">
    <property type="entry name" value="P-loop containing nucleotide triphosphate hydrolases"/>
    <property type="match status" value="2"/>
</dbReference>
<dbReference type="SMART" id="SM00490">
    <property type="entry name" value="HELICc"/>
    <property type="match status" value="1"/>
</dbReference>
<dbReference type="CDD" id="cd18791">
    <property type="entry name" value="SF2_C_RHA"/>
    <property type="match status" value="1"/>
</dbReference>
<dbReference type="SMART" id="SM00847">
    <property type="entry name" value="HA2"/>
    <property type="match status" value="1"/>
</dbReference>
<dbReference type="AlphaFoldDB" id="A0AAD9I8Z3"/>
<dbReference type="InterPro" id="IPR011709">
    <property type="entry name" value="DEAD-box_helicase_OB_fold"/>
</dbReference>
<feature type="region of interest" description="Disordered" evidence="8">
    <location>
        <begin position="1"/>
        <end position="192"/>
    </location>
</feature>
<comment type="caution">
    <text evidence="10">The sequence shown here is derived from an EMBL/GenBank/DDBJ whole genome shotgun (WGS) entry which is preliminary data.</text>
</comment>
<dbReference type="Pfam" id="PF04408">
    <property type="entry name" value="WHD_HA2"/>
    <property type="match status" value="1"/>
</dbReference>
<evidence type="ECO:0000256" key="2">
    <source>
        <dbReference type="ARBA" id="ARBA00022741"/>
    </source>
</evidence>
<evidence type="ECO:0000259" key="9">
    <source>
        <dbReference type="PROSITE" id="PS51194"/>
    </source>
</evidence>
<feature type="coiled-coil region" evidence="7">
    <location>
        <begin position="352"/>
        <end position="379"/>
    </location>
</feature>
<dbReference type="Pfam" id="PF21010">
    <property type="entry name" value="HA2_C"/>
    <property type="match status" value="1"/>
</dbReference>
<evidence type="ECO:0000256" key="7">
    <source>
        <dbReference type="SAM" id="Coils"/>
    </source>
</evidence>
<dbReference type="GO" id="GO:0005730">
    <property type="term" value="C:nucleolus"/>
    <property type="evidence" value="ECO:0007669"/>
    <property type="project" value="TreeGrafter"/>
</dbReference>
<dbReference type="Gene3D" id="1.20.5.110">
    <property type="match status" value="2"/>
</dbReference>
<proteinExistence type="predicted"/>
<dbReference type="Gene3D" id="1.20.120.1080">
    <property type="match status" value="1"/>
</dbReference>
<dbReference type="PROSITE" id="PS51194">
    <property type="entry name" value="HELICASE_CTER"/>
    <property type="match status" value="1"/>
</dbReference>
<feature type="compositionally biased region" description="Polar residues" evidence="8">
    <location>
        <begin position="96"/>
        <end position="110"/>
    </location>
</feature>
<dbReference type="PANTHER" id="PTHR18934:SF118">
    <property type="entry name" value="ATP-DEPENDENT RNA HELICASE DHX33"/>
    <property type="match status" value="1"/>
</dbReference>
<dbReference type="GO" id="GO:0045943">
    <property type="term" value="P:positive regulation of transcription by RNA polymerase I"/>
    <property type="evidence" value="ECO:0007669"/>
    <property type="project" value="TreeGrafter"/>
</dbReference>
<dbReference type="EC" id="3.6.4.13" evidence="1"/>
<feature type="compositionally biased region" description="Gly residues" evidence="8">
    <location>
        <begin position="139"/>
        <end position="154"/>
    </location>
</feature>
<keyword evidence="2" id="KW-0547">Nucleotide-binding</keyword>
<evidence type="ECO:0000256" key="5">
    <source>
        <dbReference type="ARBA" id="ARBA00022840"/>
    </source>
</evidence>
<comment type="catalytic activity">
    <reaction evidence="6">
        <text>ATP + H2O = ADP + phosphate + H(+)</text>
        <dbReference type="Rhea" id="RHEA:13065"/>
        <dbReference type="ChEBI" id="CHEBI:15377"/>
        <dbReference type="ChEBI" id="CHEBI:15378"/>
        <dbReference type="ChEBI" id="CHEBI:30616"/>
        <dbReference type="ChEBI" id="CHEBI:43474"/>
        <dbReference type="ChEBI" id="CHEBI:456216"/>
        <dbReference type="EC" id="3.6.4.13"/>
    </reaction>
</comment>
<dbReference type="InterPro" id="IPR002464">
    <property type="entry name" value="DNA/RNA_helicase_DEAH_CS"/>
</dbReference>
<dbReference type="EMBL" id="JAQQPM010000006">
    <property type="protein sequence ID" value="KAK2073108.1"/>
    <property type="molecule type" value="Genomic_DNA"/>
</dbReference>
<name>A0AAD9I8Z3_9PEZI</name>
<dbReference type="InterPro" id="IPR048333">
    <property type="entry name" value="HA2_WH"/>
</dbReference>
<dbReference type="Proteomes" id="UP001217918">
    <property type="component" value="Unassembled WGS sequence"/>
</dbReference>
<dbReference type="Pfam" id="PF07717">
    <property type="entry name" value="OB_NTP_bind"/>
    <property type="match status" value="1"/>
</dbReference>
<dbReference type="GO" id="GO:0005524">
    <property type="term" value="F:ATP binding"/>
    <property type="evidence" value="ECO:0007669"/>
    <property type="project" value="UniProtKB-KW"/>
</dbReference>
<dbReference type="PANTHER" id="PTHR18934">
    <property type="entry name" value="ATP-DEPENDENT RNA HELICASE"/>
    <property type="match status" value="1"/>
</dbReference>
<evidence type="ECO:0000256" key="8">
    <source>
        <dbReference type="SAM" id="MobiDB-lite"/>
    </source>
</evidence>
<keyword evidence="7" id="KW-0175">Coiled coil</keyword>
<evidence type="ECO:0000256" key="4">
    <source>
        <dbReference type="ARBA" id="ARBA00022806"/>
    </source>
</evidence>
<organism evidence="10 11">
    <name type="scientific">Phyllachora maydis</name>
    <dbReference type="NCBI Taxonomy" id="1825666"/>
    <lineage>
        <taxon>Eukaryota</taxon>
        <taxon>Fungi</taxon>
        <taxon>Dikarya</taxon>
        <taxon>Ascomycota</taxon>
        <taxon>Pezizomycotina</taxon>
        <taxon>Sordariomycetes</taxon>
        <taxon>Sordariomycetidae</taxon>
        <taxon>Phyllachorales</taxon>
        <taxon>Phyllachoraceae</taxon>
        <taxon>Phyllachora</taxon>
    </lineage>
</organism>
<feature type="domain" description="Helicase C-terminal" evidence="9">
    <location>
        <begin position="555"/>
        <end position="787"/>
    </location>
</feature>
<dbReference type="GO" id="GO:1990904">
    <property type="term" value="C:ribonucleoprotein complex"/>
    <property type="evidence" value="ECO:0007669"/>
    <property type="project" value="UniProtKB-ARBA"/>
</dbReference>
<feature type="compositionally biased region" description="Polar residues" evidence="8">
    <location>
        <begin position="69"/>
        <end position="78"/>
    </location>
</feature>
<evidence type="ECO:0000313" key="10">
    <source>
        <dbReference type="EMBL" id="KAK2073108.1"/>
    </source>
</evidence>
<dbReference type="GO" id="GO:0016787">
    <property type="term" value="F:hydrolase activity"/>
    <property type="evidence" value="ECO:0007669"/>
    <property type="project" value="UniProtKB-KW"/>
</dbReference>
<gene>
    <name evidence="10" type="ORF">P8C59_007414</name>
</gene>
<feature type="compositionally biased region" description="Acidic residues" evidence="8">
    <location>
        <begin position="165"/>
        <end position="174"/>
    </location>
</feature>
<dbReference type="SUPFAM" id="SSF58038">
    <property type="entry name" value="SNARE fusion complex"/>
    <property type="match status" value="1"/>
</dbReference>
<dbReference type="InterPro" id="IPR027417">
    <property type="entry name" value="P-loop_NTPase"/>
</dbReference>
<keyword evidence="4" id="KW-0347">Helicase</keyword>
<keyword evidence="11" id="KW-1185">Reference proteome</keyword>
<keyword evidence="5" id="KW-0067">ATP-binding</keyword>
<reference evidence="10" key="1">
    <citation type="journal article" date="2023" name="Mol. Plant Microbe Interact.">
        <title>Elucidating the Obligate Nature and Biological Capacity of an Invasive Fungal Corn Pathogen.</title>
        <authorList>
            <person name="MacCready J.S."/>
            <person name="Roggenkamp E.M."/>
            <person name="Gdanetz K."/>
            <person name="Chilvers M.I."/>
        </authorList>
    </citation>
    <scope>NUCLEOTIDE SEQUENCE</scope>
    <source>
        <strain evidence="10">PM02</strain>
    </source>
</reference>
<evidence type="ECO:0000256" key="1">
    <source>
        <dbReference type="ARBA" id="ARBA00012552"/>
    </source>
</evidence>
<evidence type="ECO:0000256" key="3">
    <source>
        <dbReference type="ARBA" id="ARBA00022801"/>
    </source>
</evidence>
<dbReference type="GO" id="GO:0003724">
    <property type="term" value="F:RNA helicase activity"/>
    <property type="evidence" value="ECO:0007669"/>
    <property type="project" value="UniProtKB-EC"/>
</dbReference>
<evidence type="ECO:0000256" key="6">
    <source>
        <dbReference type="ARBA" id="ARBA00047984"/>
    </source>
</evidence>